<dbReference type="SUPFAM" id="SSF56784">
    <property type="entry name" value="HAD-like"/>
    <property type="match status" value="1"/>
</dbReference>
<comment type="caution">
    <text evidence="12">The sequence shown here is derived from an EMBL/GenBank/DDBJ whole genome shotgun (WGS) entry which is preliminary data.</text>
</comment>
<keyword evidence="5" id="KW-0460">Magnesium</keyword>
<keyword evidence="6" id="KW-0413">Isomerase</keyword>
<reference evidence="12 13" key="1">
    <citation type="journal article" date="2019" name="Int. J. Syst. Evol. Microbiol.">
        <title>The Global Catalogue of Microorganisms (GCM) 10K type strain sequencing project: providing services to taxonomists for standard genome sequencing and annotation.</title>
        <authorList>
            <consortium name="The Broad Institute Genomics Platform"/>
            <consortium name="The Broad Institute Genome Sequencing Center for Infectious Disease"/>
            <person name="Wu L."/>
            <person name="Ma J."/>
        </authorList>
    </citation>
    <scope>NUCLEOTIDE SEQUENCE [LARGE SCALE GENOMIC DNA]</scope>
    <source>
        <strain evidence="12 13">JCM 14046</strain>
    </source>
</reference>
<dbReference type="NCBIfam" id="TIGR01509">
    <property type="entry name" value="HAD-SF-IA-v3"/>
    <property type="match status" value="1"/>
</dbReference>
<evidence type="ECO:0000313" key="12">
    <source>
        <dbReference type="EMBL" id="GAA1924135.1"/>
    </source>
</evidence>
<dbReference type="Gene3D" id="3.40.50.1000">
    <property type="entry name" value="HAD superfamily/HAD-like"/>
    <property type="match status" value="1"/>
</dbReference>
<keyword evidence="12" id="KW-0378">Hydrolase</keyword>
<evidence type="ECO:0000256" key="3">
    <source>
        <dbReference type="ARBA" id="ARBA00022553"/>
    </source>
</evidence>
<dbReference type="InterPro" id="IPR023214">
    <property type="entry name" value="HAD_sf"/>
</dbReference>
<organism evidence="12 13">
    <name type="scientific">Nocardioides lentus</name>
    <dbReference type="NCBI Taxonomy" id="338077"/>
    <lineage>
        <taxon>Bacteria</taxon>
        <taxon>Bacillati</taxon>
        <taxon>Actinomycetota</taxon>
        <taxon>Actinomycetes</taxon>
        <taxon>Propionibacteriales</taxon>
        <taxon>Nocardioidaceae</taxon>
        <taxon>Nocardioides</taxon>
    </lineage>
</organism>
<evidence type="ECO:0000256" key="6">
    <source>
        <dbReference type="ARBA" id="ARBA00023235"/>
    </source>
</evidence>
<comment type="catalytic activity">
    <reaction evidence="8">
        <text>beta-D-glucose 1-phosphate = beta-D-glucose 6-phosphate</text>
        <dbReference type="Rhea" id="RHEA:20113"/>
        <dbReference type="ChEBI" id="CHEBI:57684"/>
        <dbReference type="ChEBI" id="CHEBI:58247"/>
        <dbReference type="EC" id="5.4.2.6"/>
    </reaction>
</comment>
<evidence type="ECO:0000256" key="5">
    <source>
        <dbReference type="ARBA" id="ARBA00022842"/>
    </source>
</evidence>
<proteinExistence type="inferred from homology"/>
<sequence length="274" mass="28640">MADAVADAVTPGTARRTTARRMPRTTDPGPTLVGVDWSDYDAALFDLDGVVTPTAEVHMRAWAEMFSDFLASWDGDGDTSPYTDQDYFDHVDGKPRFDGVRDFLAARGIELPEGDDDAPAGEVSVRGLGNRKNDAFNEVLERDGVEAFPGSVALLDHLRDLGMPLAVVSSSANAPSVLRTAGLLDRFATVVDGRVAKELGLPGKPAPDTFAHAAAVLEVPDSRAVVLEDATSGVRAGRAGAFGLVVGVDRGAGADALRAAGADVVVGDLQELVP</sequence>
<accession>A0ABN2PLD8</accession>
<evidence type="ECO:0000256" key="11">
    <source>
        <dbReference type="SAM" id="MobiDB-lite"/>
    </source>
</evidence>
<dbReference type="NCBIfam" id="TIGR02009">
    <property type="entry name" value="PGMB-YQAB-SF"/>
    <property type="match status" value="1"/>
</dbReference>
<comment type="cofactor">
    <cofactor evidence="1">
        <name>Mg(2+)</name>
        <dbReference type="ChEBI" id="CHEBI:18420"/>
    </cofactor>
</comment>
<dbReference type="InterPro" id="IPR010976">
    <property type="entry name" value="B-phosphoglucomutase_hydrolase"/>
</dbReference>
<dbReference type="Proteomes" id="UP001501612">
    <property type="component" value="Unassembled WGS sequence"/>
</dbReference>
<dbReference type="GO" id="GO:0016787">
    <property type="term" value="F:hydrolase activity"/>
    <property type="evidence" value="ECO:0007669"/>
    <property type="project" value="UniProtKB-KW"/>
</dbReference>
<evidence type="ECO:0000256" key="1">
    <source>
        <dbReference type="ARBA" id="ARBA00001946"/>
    </source>
</evidence>
<evidence type="ECO:0000256" key="2">
    <source>
        <dbReference type="ARBA" id="ARBA00006171"/>
    </source>
</evidence>
<evidence type="ECO:0000256" key="10">
    <source>
        <dbReference type="ARBA" id="ARBA00044991"/>
    </source>
</evidence>
<dbReference type="SFLD" id="SFLDS00003">
    <property type="entry name" value="Haloacid_Dehalogenase"/>
    <property type="match status" value="1"/>
</dbReference>
<keyword evidence="3" id="KW-0597">Phosphoprotein</keyword>
<dbReference type="InterPro" id="IPR051600">
    <property type="entry name" value="Beta-PGM-like"/>
</dbReference>
<evidence type="ECO:0000256" key="8">
    <source>
        <dbReference type="ARBA" id="ARBA00044926"/>
    </source>
</evidence>
<feature type="region of interest" description="Disordered" evidence="11">
    <location>
        <begin position="1"/>
        <end position="30"/>
    </location>
</feature>
<dbReference type="SFLD" id="SFLDG01129">
    <property type="entry name" value="C1.5:_HAD__Beta-PGM__Phosphata"/>
    <property type="match status" value="1"/>
</dbReference>
<dbReference type="InterPro" id="IPR006439">
    <property type="entry name" value="HAD-SF_hydro_IA"/>
</dbReference>
<keyword evidence="13" id="KW-1185">Reference proteome</keyword>
<dbReference type="EMBL" id="BAAAMY010000006">
    <property type="protein sequence ID" value="GAA1924135.1"/>
    <property type="molecule type" value="Genomic_DNA"/>
</dbReference>
<evidence type="ECO:0000256" key="7">
    <source>
        <dbReference type="ARBA" id="ARBA00023277"/>
    </source>
</evidence>
<dbReference type="PANTHER" id="PTHR46193">
    <property type="entry name" value="6-PHOSPHOGLUCONATE PHOSPHATASE"/>
    <property type="match status" value="1"/>
</dbReference>
<dbReference type="Pfam" id="PF00702">
    <property type="entry name" value="Hydrolase"/>
    <property type="match status" value="1"/>
</dbReference>
<name>A0ABN2PLD8_9ACTN</name>
<dbReference type="EC" id="5.4.2.6" evidence="9"/>
<dbReference type="InterPro" id="IPR036412">
    <property type="entry name" value="HAD-like_sf"/>
</dbReference>
<evidence type="ECO:0000256" key="9">
    <source>
        <dbReference type="ARBA" id="ARBA00044968"/>
    </source>
</evidence>
<evidence type="ECO:0000256" key="4">
    <source>
        <dbReference type="ARBA" id="ARBA00022723"/>
    </source>
</evidence>
<dbReference type="PANTHER" id="PTHR46193:SF18">
    <property type="entry name" value="HEXITOL PHOSPHATASE B"/>
    <property type="match status" value="1"/>
</dbReference>
<gene>
    <name evidence="12" type="ORF">GCM10009737_27240</name>
</gene>
<dbReference type="InterPro" id="IPR023198">
    <property type="entry name" value="PGP-like_dom2"/>
</dbReference>
<evidence type="ECO:0000313" key="13">
    <source>
        <dbReference type="Proteomes" id="UP001501612"/>
    </source>
</evidence>
<dbReference type="Gene3D" id="1.10.150.240">
    <property type="entry name" value="Putative phosphatase, domain 2"/>
    <property type="match status" value="1"/>
</dbReference>
<keyword evidence="4" id="KW-0479">Metal-binding</keyword>
<comment type="similarity">
    <text evidence="2">Belongs to the HAD-like hydrolase superfamily. CbbY/CbbZ/Gph/YieH family.</text>
</comment>
<keyword evidence="7" id="KW-0119">Carbohydrate metabolism</keyword>
<protein>
    <recommendedName>
        <fullName evidence="10">Beta-phosphoglucomutase</fullName>
        <ecNumber evidence="9">5.4.2.6</ecNumber>
    </recommendedName>
</protein>